<evidence type="ECO:0000256" key="1">
    <source>
        <dbReference type="ARBA" id="ARBA00004370"/>
    </source>
</evidence>
<feature type="region of interest" description="Disordered" evidence="6">
    <location>
        <begin position="609"/>
        <end position="696"/>
    </location>
</feature>
<sequence length="1650" mass="183082">MADTMKFGPEWLRALSDGGAGATPAPAAAPRSGVKIADYRYGREEMLALFQAPYDPPEHLREFPHIFVEDTQKPIVMMPLSEDEQAEVGGRHCEVAEGEVSIAAEEEAVRGVMENGDIGGFGRPRGPNKDGWEEVGRKIDRSFPRPYDETGSSGHPRYTRSMSDNWRDKGAAAGEEEDDGDWRKAGRDRWSTRTNWRGPGRGGLDAEPRNGAFSRGRGFDTDERGRRVGEPWESEDVPEWAEDGADDVGTFDSSGAFVSNKLQGRGFPADGGAVEEQSAEDNDTSPRSQQQREAPWRRRTQVEEDSDLQSQPPPQTREKLSNGTSGPHPGNREAPPASSLPNTSAPPPSMSVAGVVPPQPAQSGPPPDVASVDAASAMQQAELMAESLAAEAVGETQEPVNGGQASDDENALKWFYTDPQGEVQGPFTADEMSQWFSAGYFTMNLLVKRGCDQQFNPLGELIKKWGRVPFLPGPAPPPVLPNTPAAVEVVPISSQPALSIQQPTPTSVPAPIPAPIPAPSFPAVPVSAAADPILMQQQLLIQQQILQQQLVIRQLQMQTLAQLQEQESFKALDPIQQQQVSMQMMQANPLLLQQMQTLQHLQQIQQQTQQQASQGQTQSAVPPQQLAPSQSSGVEAGLSASPPNFHRSLSQPVPATDNQSDTPSIWGSTPPPTGAWSQPNSVWDLDNGSAPMPPAMKSELDKIRLEKEVELARLAEEERKRQEEILQKQEELRRQQEALQREREQMQREKEELERQRQLELQRLEEVRRQQEEEQRRRERKREAEEQAMLELQRQEELRQQQEAERQRREAERQQQELETQRKQDLQRQQQEALRRLQQQQQMANMQLPSTANWTLIICLWCSAPETADAAGTSGTNGTAATAAEILGKQLNMSLSSAAVWGSGSTASSTFSSNSSAWGGGSVWGSENSVSLWGDAAYAQSSSGAAQGSKGKKSAKESAPSAEFPALKTTKASNKSQAASGKAAAPAKPKKEEEAVQRLFQKTAQQKDEFTVWCEAFLEGMEVTVDIETFVSFLQAVDSPYEVHDYVRNYLGEGKDAREFAKQFMDKRNHYKNKARTEKRMEEESIWGPAPALNPREVRGVPQQINSDHSHGHGDGGKFHLLGGTCHVRGPRVTSTSCHHVLLEREGKTEMNGTTIPIDVDESLRITAGCVLSFISVVTLLANLGLWVVVIRDKALRTTANFLLLSLSVSDIVMGAINMPLNAWTMIAGERQFNDMVCEIVNYTNVLCLCATIHSLAAITVNRYMRICEPHMYEKAYNNLGLTLNILFVWTLSAVVSLPPVLYERSDPDEVTFLCTGNCEAAFYYCASTGIVVIEGTALLMIILYTAIFTEFGKIQQCLGDAEPEPEVSPAVLKKVPYRAKMSVWSLVHNPRPDDPSKPWWLRRVSNPRLSSEPTGNTRPRPLQAVIVEEVEPEPASGMLETSDTRGEPSTTVTSWSEPPPPRISKDEKHVSMVDPPALGSAPKRFPKEKRDSDETRDSAGKKTARGSMSFLGLDMHIPDLVRERRKSSWLSQRLSLRKSKLLEWRTGRHIKWTREEREVTSSILAIIVAFVMCYVPIYIILLLLRKFPDMVPDEVVGGTWILVYLNSMVNPFIYGGRNPHIKAGYKRFWRDMSRYCGCSRRTSISVEPQ</sequence>
<keyword evidence="5" id="KW-0297">G-protein coupled receptor</keyword>
<feature type="compositionally biased region" description="Basic and acidic residues" evidence="6">
    <location>
        <begin position="1489"/>
        <end position="1501"/>
    </location>
</feature>
<keyword evidence="3 7" id="KW-1133">Transmembrane helix</keyword>
<feature type="transmembrane region" description="Helical" evidence="7">
    <location>
        <begin position="1240"/>
        <end position="1261"/>
    </location>
</feature>
<dbReference type="Gene3D" id="1.20.1070.10">
    <property type="entry name" value="Rhodopsin 7-helix transmembrane proteins"/>
    <property type="match status" value="2"/>
</dbReference>
<dbReference type="PRINTS" id="PR00237">
    <property type="entry name" value="GPCRRHODOPSN"/>
</dbReference>
<feature type="transmembrane region" description="Helical" evidence="7">
    <location>
        <begin position="1166"/>
        <end position="1190"/>
    </location>
</feature>
<evidence type="ECO:0000313" key="11">
    <source>
        <dbReference type="Proteomes" id="UP001519460"/>
    </source>
</evidence>
<feature type="transmembrane region" description="Helical" evidence="7">
    <location>
        <begin position="1202"/>
        <end position="1220"/>
    </location>
</feature>
<keyword evidence="5" id="KW-0807">Transducer</keyword>
<feature type="transmembrane region" description="Helical" evidence="7">
    <location>
        <begin position="1597"/>
        <end position="1617"/>
    </location>
</feature>
<evidence type="ECO:0000256" key="3">
    <source>
        <dbReference type="ARBA" id="ARBA00022989"/>
    </source>
</evidence>
<dbReference type="InterPro" id="IPR017452">
    <property type="entry name" value="GPCR_Rhodpsn_7TM"/>
</dbReference>
<feature type="region of interest" description="Disordered" evidence="6">
    <location>
        <begin position="793"/>
        <end position="830"/>
    </location>
</feature>
<feature type="domain" description="GYF" evidence="9">
    <location>
        <begin position="411"/>
        <end position="459"/>
    </location>
</feature>
<dbReference type="InterPro" id="IPR000276">
    <property type="entry name" value="GPCR_Rhodpsn"/>
</dbReference>
<feature type="compositionally biased region" description="Polar residues" evidence="6">
    <location>
        <begin position="1448"/>
        <end position="1457"/>
    </location>
</feature>
<dbReference type="CDD" id="cd00637">
    <property type="entry name" value="7tm_classA_rhodopsin-like"/>
    <property type="match status" value="1"/>
</dbReference>
<dbReference type="EMBL" id="JACVVK020000512">
    <property type="protein sequence ID" value="KAK7469571.1"/>
    <property type="molecule type" value="Genomic_DNA"/>
</dbReference>
<proteinExistence type="inferred from homology"/>
<dbReference type="GO" id="GO:0004930">
    <property type="term" value="F:G protein-coupled receptor activity"/>
    <property type="evidence" value="ECO:0007669"/>
    <property type="project" value="UniProtKB-KW"/>
</dbReference>
<dbReference type="SMART" id="SM00444">
    <property type="entry name" value="GYF"/>
    <property type="match status" value="1"/>
</dbReference>
<dbReference type="Proteomes" id="UP001519460">
    <property type="component" value="Unassembled WGS sequence"/>
</dbReference>
<evidence type="ECO:0000256" key="7">
    <source>
        <dbReference type="SAM" id="Phobius"/>
    </source>
</evidence>
<keyword evidence="2 5" id="KW-0812">Transmembrane</keyword>
<evidence type="ECO:0000256" key="6">
    <source>
        <dbReference type="SAM" id="MobiDB-lite"/>
    </source>
</evidence>
<feature type="compositionally biased region" description="Acidic residues" evidence="6">
    <location>
        <begin position="232"/>
        <end position="246"/>
    </location>
</feature>
<feature type="compositionally biased region" description="Polar residues" evidence="6">
    <location>
        <begin position="647"/>
        <end position="667"/>
    </location>
</feature>
<dbReference type="Pfam" id="PF02213">
    <property type="entry name" value="GYF"/>
    <property type="match status" value="1"/>
</dbReference>
<feature type="compositionally biased region" description="Basic and acidic residues" evidence="6">
    <location>
        <begin position="181"/>
        <end position="191"/>
    </location>
</feature>
<dbReference type="Pfam" id="PF00001">
    <property type="entry name" value="7tm_1"/>
    <property type="match status" value="1"/>
</dbReference>
<comment type="similarity">
    <text evidence="5">Belongs to the G-protein coupled receptor 1 family.</text>
</comment>
<evidence type="ECO:0000256" key="4">
    <source>
        <dbReference type="ARBA" id="ARBA00023136"/>
    </source>
</evidence>
<gene>
    <name evidence="10" type="ORF">BaRGS_00036419</name>
</gene>
<dbReference type="SUPFAM" id="SSF55277">
    <property type="entry name" value="GYF domain"/>
    <property type="match status" value="1"/>
</dbReference>
<keyword evidence="5" id="KW-0675">Receptor</keyword>
<keyword evidence="4 7" id="KW-0472">Membrane</keyword>
<dbReference type="PANTHER" id="PTHR14445:SF36">
    <property type="entry name" value="FI03272P-RELATED"/>
    <property type="match status" value="1"/>
</dbReference>
<evidence type="ECO:0000259" key="9">
    <source>
        <dbReference type="PROSITE" id="PS50829"/>
    </source>
</evidence>
<evidence type="ECO:0000256" key="5">
    <source>
        <dbReference type="RuleBase" id="RU000688"/>
    </source>
</evidence>
<dbReference type="PROSITE" id="PS50829">
    <property type="entry name" value="GYF"/>
    <property type="match status" value="1"/>
</dbReference>
<feature type="transmembrane region" description="Helical" evidence="7">
    <location>
        <begin position="1564"/>
        <end position="1585"/>
    </location>
</feature>
<feature type="region of interest" description="Disordered" evidence="6">
    <location>
        <begin position="114"/>
        <end position="133"/>
    </location>
</feature>
<dbReference type="PANTHER" id="PTHR14445">
    <property type="entry name" value="GRB10 INTERACTING GYF PROTEIN"/>
    <property type="match status" value="1"/>
</dbReference>
<comment type="caution">
    <text evidence="10">The sequence shown here is derived from an EMBL/GenBank/DDBJ whole genome shotgun (WGS) entry which is preliminary data.</text>
</comment>
<feature type="transmembrane region" description="Helical" evidence="7">
    <location>
        <begin position="1322"/>
        <end position="1347"/>
    </location>
</feature>
<reference evidence="10 11" key="1">
    <citation type="journal article" date="2023" name="Sci. Data">
        <title>Genome assembly of the Korean intertidal mud-creeper Batillaria attramentaria.</title>
        <authorList>
            <person name="Patra A.K."/>
            <person name="Ho P.T."/>
            <person name="Jun S."/>
            <person name="Lee S.J."/>
            <person name="Kim Y."/>
            <person name="Won Y.J."/>
        </authorList>
    </citation>
    <scope>NUCLEOTIDE SEQUENCE [LARGE SCALE GENOMIC DNA]</scope>
    <source>
        <strain evidence="10">Wonlab-2016</strain>
    </source>
</reference>
<evidence type="ECO:0000256" key="2">
    <source>
        <dbReference type="ARBA" id="ARBA00022692"/>
    </source>
</evidence>
<protein>
    <recommendedName>
        <fullName evidence="12">G-protein coupled receptors family 1 profile domain-containing protein</fullName>
    </recommendedName>
</protein>
<name>A0ABD0JC07_9CAEN</name>
<dbReference type="PROSITE" id="PS00237">
    <property type="entry name" value="G_PROTEIN_RECEP_F1_1"/>
    <property type="match status" value="1"/>
</dbReference>
<feature type="region of interest" description="Disordered" evidence="6">
    <location>
        <begin position="138"/>
        <end position="373"/>
    </location>
</feature>
<feature type="compositionally biased region" description="Polar residues" evidence="6">
    <location>
        <begin position="251"/>
        <end position="262"/>
    </location>
</feature>
<evidence type="ECO:0000313" key="10">
    <source>
        <dbReference type="EMBL" id="KAK7469571.1"/>
    </source>
</evidence>
<comment type="subcellular location">
    <subcellularLocation>
        <location evidence="1">Membrane</location>
    </subcellularLocation>
</comment>
<feature type="compositionally biased region" description="Polar residues" evidence="6">
    <location>
        <begin position="619"/>
        <end position="633"/>
    </location>
</feature>
<dbReference type="SUPFAM" id="SSF81321">
    <property type="entry name" value="Family A G protein-coupled receptor-like"/>
    <property type="match status" value="1"/>
</dbReference>
<feature type="region of interest" description="Disordered" evidence="6">
    <location>
        <begin position="1431"/>
        <end position="1506"/>
    </location>
</feature>
<feature type="compositionally biased region" description="Pro residues" evidence="6">
    <location>
        <begin position="357"/>
        <end position="368"/>
    </location>
</feature>
<evidence type="ECO:0000259" key="8">
    <source>
        <dbReference type="PROSITE" id="PS50262"/>
    </source>
</evidence>
<dbReference type="GO" id="GO:0016020">
    <property type="term" value="C:membrane"/>
    <property type="evidence" value="ECO:0007669"/>
    <property type="project" value="UniProtKB-SubCell"/>
</dbReference>
<feature type="compositionally biased region" description="Low complexity" evidence="6">
    <location>
        <begin position="971"/>
        <end position="987"/>
    </location>
</feature>
<feature type="compositionally biased region" description="Basic and acidic residues" evidence="6">
    <location>
        <begin position="217"/>
        <end position="230"/>
    </location>
</feature>
<keyword evidence="11" id="KW-1185">Reference proteome</keyword>
<accession>A0ABD0JC07</accession>
<dbReference type="Gene3D" id="3.30.1490.40">
    <property type="match status" value="1"/>
</dbReference>
<feature type="domain" description="G-protein coupled receptors family 1 profile" evidence="8">
    <location>
        <begin position="1182"/>
        <end position="1615"/>
    </location>
</feature>
<dbReference type="InterPro" id="IPR051640">
    <property type="entry name" value="GRB10-interact_GYF"/>
</dbReference>
<feature type="transmembrane region" description="Helical" evidence="7">
    <location>
        <begin position="1282"/>
        <end position="1302"/>
    </location>
</feature>
<evidence type="ECO:0008006" key="12">
    <source>
        <dbReference type="Google" id="ProtNLM"/>
    </source>
</evidence>
<feature type="region of interest" description="Disordered" evidence="6">
    <location>
        <begin position="943"/>
        <end position="994"/>
    </location>
</feature>
<dbReference type="InterPro" id="IPR003169">
    <property type="entry name" value="GYF"/>
</dbReference>
<dbReference type="PROSITE" id="PS50262">
    <property type="entry name" value="G_PROTEIN_RECEP_F1_2"/>
    <property type="match status" value="1"/>
</dbReference>
<feature type="compositionally biased region" description="Basic and acidic residues" evidence="6">
    <location>
        <begin position="793"/>
        <end position="826"/>
    </location>
</feature>
<feature type="compositionally biased region" description="Basic and acidic residues" evidence="6">
    <location>
        <begin position="138"/>
        <end position="148"/>
    </location>
</feature>
<feature type="compositionally biased region" description="Low complexity" evidence="6">
    <location>
        <begin position="609"/>
        <end position="618"/>
    </location>
</feature>
<dbReference type="CDD" id="cd00072">
    <property type="entry name" value="GYF"/>
    <property type="match status" value="1"/>
</dbReference>
<organism evidence="10 11">
    <name type="scientific">Batillaria attramentaria</name>
    <dbReference type="NCBI Taxonomy" id="370345"/>
    <lineage>
        <taxon>Eukaryota</taxon>
        <taxon>Metazoa</taxon>
        <taxon>Spiralia</taxon>
        <taxon>Lophotrochozoa</taxon>
        <taxon>Mollusca</taxon>
        <taxon>Gastropoda</taxon>
        <taxon>Caenogastropoda</taxon>
        <taxon>Sorbeoconcha</taxon>
        <taxon>Cerithioidea</taxon>
        <taxon>Batillariidae</taxon>
        <taxon>Batillaria</taxon>
    </lineage>
</organism>
<dbReference type="InterPro" id="IPR035445">
    <property type="entry name" value="GYF-like_dom_sf"/>
</dbReference>